<evidence type="ECO:0000313" key="6">
    <source>
        <dbReference type="EMBL" id="ADU27801.1"/>
    </source>
</evidence>
<dbReference type="InterPro" id="IPR056729">
    <property type="entry name" value="GMPPB_C"/>
</dbReference>
<dbReference type="CDD" id="cd04181">
    <property type="entry name" value="NTP_transferase"/>
    <property type="match status" value="1"/>
</dbReference>
<evidence type="ECO:0000259" key="5">
    <source>
        <dbReference type="Pfam" id="PF25087"/>
    </source>
</evidence>
<comment type="similarity">
    <text evidence="1">Belongs to the transferase hexapeptide repeat family.</text>
</comment>
<name>E6U4R6_ETHHY</name>
<dbReference type="GO" id="GO:0016740">
    <property type="term" value="F:transferase activity"/>
    <property type="evidence" value="ECO:0007669"/>
    <property type="project" value="UniProtKB-KW"/>
</dbReference>
<dbReference type="AlphaFoldDB" id="E6U4R6"/>
<keyword evidence="7" id="KW-1185">Reference proteome</keyword>
<dbReference type="Proteomes" id="UP000001551">
    <property type="component" value="Chromosome"/>
</dbReference>
<dbReference type="Pfam" id="PF25087">
    <property type="entry name" value="GMPPB_C"/>
    <property type="match status" value="1"/>
</dbReference>
<accession>E6U4R6</accession>
<dbReference type="STRING" id="663278.Ethha_2288"/>
<dbReference type="eggNOG" id="COG1109">
    <property type="taxonomic scope" value="Bacteria"/>
</dbReference>
<feature type="domain" description="Alpha-D-phosphohexomutase alpha/beta/alpha" evidence="4">
    <location>
        <begin position="380"/>
        <end position="467"/>
    </location>
</feature>
<dbReference type="Gene3D" id="2.160.10.10">
    <property type="entry name" value="Hexapeptide repeat proteins"/>
    <property type="match status" value="1"/>
</dbReference>
<organism evidence="6 7">
    <name type="scientific">Ethanoligenens harbinense (strain DSM 18485 / JCM 12961 / CGMCC 1.5033 / YUAN-3)</name>
    <dbReference type="NCBI Taxonomy" id="663278"/>
    <lineage>
        <taxon>Bacteria</taxon>
        <taxon>Bacillati</taxon>
        <taxon>Bacillota</taxon>
        <taxon>Clostridia</taxon>
        <taxon>Eubacteriales</taxon>
        <taxon>Oscillospiraceae</taxon>
        <taxon>Ethanoligenens</taxon>
    </lineage>
</organism>
<dbReference type="Gene3D" id="3.90.550.10">
    <property type="entry name" value="Spore Coat Polysaccharide Biosynthesis Protein SpsA, Chain A"/>
    <property type="match status" value="1"/>
</dbReference>
<dbReference type="Pfam" id="PF00483">
    <property type="entry name" value="NTP_transferase"/>
    <property type="match status" value="1"/>
</dbReference>
<dbReference type="InterPro" id="IPR005835">
    <property type="entry name" value="NTP_transferase_dom"/>
</dbReference>
<comment type="similarity">
    <text evidence="2">Belongs to the phosphohexose mutase family.</text>
</comment>
<dbReference type="Gene3D" id="3.40.120.10">
    <property type="entry name" value="Alpha-D-Glucose-1,6-Bisphosphate, subunit A, domain 3"/>
    <property type="match status" value="1"/>
</dbReference>
<feature type="domain" description="Mannose-1-phosphate guanyltransferase C-terminal" evidence="5">
    <location>
        <begin position="263"/>
        <end position="364"/>
    </location>
</feature>
<dbReference type="eggNOG" id="COG1208">
    <property type="taxonomic scope" value="Bacteria"/>
</dbReference>
<dbReference type="SUPFAM" id="SSF53738">
    <property type="entry name" value="Phosphoglucomutase, first 3 domains"/>
    <property type="match status" value="1"/>
</dbReference>
<keyword evidence="6" id="KW-0808">Transferase</keyword>
<dbReference type="InterPro" id="IPR016055">
    <property type="entry name" value="A-D-PHexomutase_a/b/a-I/II/III"/>
</dbReference>
<evidence type="ECO:0000259" key="4">
    <source>
        <dbReference type="Pfam" id="PF02878"/>
    </source>
</evidence>
<dbReference type="HOGENOM" id="CLU_017652_1_0_9"/>
<dbReference type="InterPro" id="IPR029044">
    <property type="entry name" value="Nucleotide-diphossugar_trans"/>
</dbReference>
<proteinExistence type="inferred from homology"/>
<evidence type="ECO:0000256" key="1">
    <source>
        <dbReference type="ARBA" id="ARBA00007274"/>
    </source>
</evidence>
<evidence type="ECO:0000313" key="7">
    <source>
        <dbReference type="Proteomes" id="UP000001551"/>
    </source>
</evidence>
<dbReference type="InterPro" id="IPR050486">
    <property type="entry name" value="Mannose-1P_guanyltransferase"/>
</dbReference>
<dbReference type="GO" id="GO:0005975">
    <property type="term" value="P:carbohydrate metabolic process"/>
    <property type="evidence" value="ECO:0007669"/>
    <property type="project" value="InterPro"/>
</dbReference>
<dbReference type="EMBL" id="CP002400">
    <property type="protein sequence ID" value="ADU27801.1"/>
    <property type="molecule type" value="Genomic_DNA"/>
</dbReference>
<sequence>MEAVIMAGGEGTRLRPLTCDCPKPMARLCGRPALAYILELLAQNGITRAAVTLRYLPETIRAAWPDGRCAGVALRFVEEDEPLGTAGSVRNALENADGDVLVISGDALCDFDLRAAARFHREKGAAATLLLSRVADPREYGLVVTAPEGRVRGFVEKPGWSQSVTDAVNTGIYILSPQALARIPQGGPYDFGKDLFPAMLRADMPLYGFDTSGYWCDIGDIGAYVQSQFDLLDGKVDARLPGQAENGVYVKGSLPAGRYTLHAPVYLGENVTIGEDAVIGPFAVVDDGCAVGARAKVRQSVLLPDAYVGARCELRGALVCAGASLGARAAMFEGAVAGAKAVIGRDAVVAPGVRIWPGKRVEDGARAARNIKSGAARRGVFDDDGVSGEVGVDLTPEFCAKLGAAAGEATARGLIAVGDDGSNVGRALKQALSAGALSAGARVLDFGSAFEAQFLFSAVFCAADLGIFTRAAGARAVLRLFDGAGLPLCRKWERSIEAHLSTGEIARCLPGEYGAPEQLAGMGAFYARALAGLAPRGLAGMYAIVRCANRQARQRLAGVLEELSCAPGGPSRSGGLRLHLTASGRAASFFDEEERYLSPLHTLALGCRIAFEAGEDVALPYEAPRVLDTLAGQYGRRVLRYLSCPADDADREARALAARQQWVRDGLQNGVRILSWLKTGGLRLHDAAAALPGFAVAVRSVPLTGNPGEVLRAFAGDALLGEGEGVLLSRRRGQVLLSPLKRGKGLRILAEAADMETADELCIDLQKELRGGDPLDKR</sequence>
<dbReference type="SUPFAM" id="SSF53448">
    <property type="entry name" value="Nucleotide-diphospho-sugar transferases"/>
    <property type="match status" value="1"/>
</dbReference>
<gene>
    <name evidence="6" type="ordered locus">Ethha_2288</name>
</gene>
<dbReference type="RefSeq" id="WP_013486149.1">
    <property type="nucleotide sequence ID" value="NC_014828.1"/>
</dbReference>
<feature type="domain" description="Nucleotidyl transferase" evidence="3">
    <location>
        <begin position="3"/>
        <end position="231"/>
    </location>
</feature>
<evidence type="ECO:0000259" key="3">
    <source>
        <dbReference type="Pfam" id="PF00483"/>
    </source>
</evidence>
<dbReference type="Pfam" id="PF02878">
    <property type="entry name" value="PGM_PMM_I"/>
    <property type="match status" value="1"/>
</dbReference>
<dbReference type="PANTHER" id="PTHR22572">
    <property type="entry name" value="SUGAR-1-PHOSPHATE GUANYL TRANSFERASE"/>
    <property type="match status" value="1"/>
</dbReference>
<evidence type="ECO:0000256" key="2">
    <source>
        <dbReference type="ARBA" id="ARBA00010231"/>
    </source>
</evidence>
<reference evidence="6 7" key="1">
    <citation type="submission" date="2010-12" db="EMBL/GenBank/DDBJ databases">
        <title>Complete sequence of Ethanoligenens harbinense YUAN-3.</title>
        <authorList>
            <person name="Lucas S."/>
            <person name="Copeland A."/>
            <person name="Lapidus A."/>
            <person name="Cheng J.-F."/>
            <person name="Bruce D."/>
            <person name="Goodwin L."/>
            <person name="Pitluck S."/>
            <person name="Chertkov O."/>
            <person name="Misra M."/>
            <person name="Detter J.C."/>
            <person name="Han C."/>
            <person name="Tapia R."/>
            <person name="Land M."/>
            <person name="Hauser L."/>
            <person name="Jeffries C."/>
            <person name="Kyrpides N."/>
            <person name="Ivanova N."/>
            <person name="Mikhailova N."/>
            <person name="Wang A."/>
            <person name="Mouttaki H."/>
            <person name="He Z."/>
            <person name="Zhou J."/>
            <person name="Hemme C.L."/>
            <person name="Woyke T."/>
        </authorList>
    </citation>
    <scope>NUCLEOTIDE SEQUENCE [LARGE SCALE GENOMIC DNA]</scope>
    <source>
        <strain evidence="7">DSM 18485 / JCM 12961 / CGMCC 1.5033 / YUAN-3</strain>
    </source>
</reference>
<dbReference type="KEGG" id="eha:Ethha_2288"/>
<dbReference type="InterPro" id="IPR005844">
    <property type="entry name" value="A-D-PHexomutase_a/b/a-I"/>
</dbReference>
<dbReference type="GO" id="GO:0016868">
    <property type="term" value="F:intramolecular phosphotransferase activity"/>
    <property type="evidence" value="ECO:0007669"/>
    <property type="project" value="InterPro"/>
</dbReference>
<protein>
    <submittedName>
        <fullName evidence="6">Nucleotidyl transferase</fullName>
    </submittedName>
</protein>